<evidence type="ECO:0000256" key="1">
    <source>
        <dbReference type="SAM" id="MobiDB-lite"/>
    </source>
</evidence>
<proteinExistence type="predicted"/>
<evidence type="ECO:0000313" key="2">
    <source>
        <dbReference type="EMBL" id="KAA8533692.1"/>
    </source>
</evidence>
<evidence type="ECO:0008006" key="4">
    <source>
        <dbReference type="Google" id="ProtNLM"/>
    </source>
</evidence>
<reference evidence="2 3" key="1">
    <citation type="submission" date="2019-09" db="EMBL/GenBank/DDBJ databases">
        <title>A chromosome-level genome assembly of the Chinese tupelo Nyssa sinensis.</title>
        <authorList>
            <person name="Yang X."/>
            <person name="Kang M."/>
            <person name="Yang Y."/>
            <person name="Xiong H."/>
            <person name="Wang M."/>
            <person name="Zhang Z."/>
            <person name="Wang Z."/>
            <person name="Wu H."/>
            <person name="Ma T."/>
            <person name="Liu J."/>
            <person name="Xi Z."/>
        </authorList>
    </citation>
    <scope>NUCLEOTIDE SEQUENCE [LARGE SCALE GENOMIC DNA]</scope>
    <source>
        <strain evidence="2">J267</strain>
        <tissue evidence="2">Leaf</tissue>
    </source>
</reference>
<sequence>MSHTPSFGWTPIINAPSRVDDEGDTCPYWDQTLLIPLNAPIEDSTLYIDIVHAKAAEDTKPIIGSARLHLRDVVDDVGLGERVQRKLELRRPSGRPHGKVEVKVAVRMPRYRAPDPYYAPPYGVPPASRDYQAPPRDYPAPPAYGNQYAAPPPVPYQAPAPPAGYPYNYNAPSYGQPAYGQGQAAYGQQSYAPEKEKKSSKYGMGTGLAVGAVAGVLGGLALAEGADYVEDKIADDVADRVEDDQGYDDDDY</sequence>
<feature type="compositionally biased region" description="Low complexity" evidence="1">
    <location>
        <begin position="125"/>
        <end position="135"/>
    </location>
</feature>
<gene>
    <name evidence="2" type="ORF">F0562_031209</name>
</gene>
<accession>A0A5J5AVB2</accession>
<dbReference type="PANTHER" id="PTHR32246">
    <property type="entry name" value="INGRESSION PROTEIN FIC1"/>
    <property type="match status" value="1"/>
</dbReference>
<dbReference type="Gene3D" id="2.60.40.150">
    <property type="entry name" value="C2 domain"/>
    <property type="match status" value="1"/>
</dbReference>
<dbReference type="PANTHER" id="PTHR32246:SF20">
    <property type="entry name" value="CALCIUM-DEPENDENT LIPID-BINDING (CALB DOMAIN) FAMILY PROTEIN"/>
    <property type="match status" value="1"/>
</dbReference>
<dbReference type="OrthoDB" id="1915999at2759"/>
<dbReference type="AlphaFoldDB" id="A0A5J5AVB2"/>
<dbReference type="InterPro" id="IPR035892">
    <property type="entry name" value="C2_domain_sf"/>
</dbReference>
<feature type="region of interest" description="Disordered" evidence="1">
    <location>
        <begin position="123"/>
        <end position="146"/>
    </location>
</feature>
<dbReference type="SUPFAM" id="SSF49562">
    <property type="entry name" value="C2 domain (Calcium/lipid-binding domain, CaLB)"/>
    <property type="match status" value="1"/>
</dbReference>
<organism evidence="2 3">
    <name type="scientific">Nyssa sinensis</name>
    <dbReference type="NCBI Taxonomy" id="561372"/>
    <lineage>
        <taxon>Eukaryota</taxon>
        <taxon>Viridiplantae</taxon>
        <taxon>Streptophyta</taxon>
        <taxon>Embryophyta</taxon>
        <taxon>Tracheophyta</taxon>
        <taxon>Spermatophyta</taxon>
        <taxon>Magnoliopsida</taxon>
        <taxon>eudicotyledons</taxon>
        <taxon>Gunneridae</taxon>
        <taxon>Pentapetalae</taxon>
        <taxon>asterids</taxon>
        <taxon>Cornales</taxon>
        <taxon>Nyssaceae</taxon>
        <taxon>Nyssa</taxon>
    </lineage>
</organism>
<name>A0A5J5AVB2_9ASTE</name>
<evidence type="ECO:0000313" key="3">
    <source>
        <dbReference type="Proteomes" id="UP000325577"/>
    </source>
</evidence>
<keyword evidence="3" id="KW-1185">Reference proteome</keyword>
<protein>
    <recommendedName>
        <fullName evidence="4">C2 domain-containing protein</fullName>
    </recommendedName>
</protein>
<dbReference type="Proteomes" id="UP000325577">
    <property type="component" value="Linkage Group LG18"/>
</dbReference>
<dbReference type="EMBL" id="CM018041">
    <property type="protein sequence ID" value="KAA8533692.1"/>
    <property type="molecule type" value="Genomic_DNA"/>
</dbReference>